<organism evidence="1 2">
    <name type="scientific">Succiniclasticum ruminis DSM 9236</name>
    <dbReference type="NCBI Taxonomy" id="1123323"/>
    <lineage>
        <taxon>Bacteria</taxon>
        <taxon>Bacillati</taxon>
        <taxon>Bacillota</taxon>
        <taxon>Negativicutes</taxon>
        <taxon>Acidaminococcales</taxon>
        <taxon>Acidaminococcaceae</taxon>
        <taxon>Succiniclasticum</taxon>
    </lineage>
</organism>
<proteinExistence type="predicted"/>
<reference evidence="1 2" key="1">
    <citation type="submission" date="2016-10" db="EMBL/GenBank/DDBJ databases">
        <authorList>
            <person name="de Groot N.N."/>
        </authorList>
    </citation>
    <scope>NUCLEOTIDE SEQUENCE [LARGE SCALE GENOMIC DNA]</scope>
    <source>
        <strain evidence="1 2">DSM 9236</strain>
    </source>
</reference>
<dbReference type="Proteomes" id="UP000198896">
    <property type="component" value="Unassembled WGS sequence"/>
</dbReference>
<keyword evidence="2" id="KW-1185">Reference proteome</keyword>
<sequence length="87" mass="10355">MAVIYMEDEWYMSEEQKQAAEVMAEGEFYRAEMKIEELQEKLHENPLFEKLDLVEAFKGFLSGCRKEEDGSLKEEILKQVYCQKFMS</sequence>
<dbReference type="AlphaFoldDB" id="A0A1I1YCC7"/>
<evidence type="ECO:0000313" key="2">
    <source>
        <dbReference type="Proteomes" id="UP000198896"/>
    </source>
</evidence>
<dbReference type="STRING" id="1123323.SAMN05216245_102141"/>
<dbReference type="EMBL" id="FONL01000002">
    <property type="protein sequence ID" value="SFE17265.1"/>
    <property type="molecule type" value="Genomic_DNA"/>
</dbReference>
<accession>A0A1I1YCC7</accession>
<gene>
    <name evidence="1" type="ORF">SAMN05216245_102141</name>
</gene>
<evidence type="ECO:0000313" key="1">
    <source>
        <dbReference type="EMBL" id="SFE17265.1"/>
    </source>
</evidence>
<dbReference type="RefSeq" id="WP_093912722.1">
    <property type="nucleotide sequence ID" value="NZ_FONL01000002.1"/>
</dbReference>
<name>A0A1I1YCC7_9FIRM</name>
<protein>
    <submittedName>
        <fullName evidence="1">Uncharacterized protein</fullName>
    </submittedName>
</protein>